<evidence type="ECO:0000259" key="4">
    <source>
        <dbReference type="Pfam" id="PF05506"/>
    </source>
</evidence>
<evidence type="ECO:0000313" key="6">
    <source>
        <dbReference type="Proteomes" id="UP000659388"/>
    </source>
</evidence>
<dbReference type="Proteomes" id="UP000659388">
    <property type="component" value="Unassembled WGS sequence"/>
</dbReference>
<dbReference type="InterPro" id="IPR007312">
    <property type="entry name" value="Phosphoesterase"/>
</dbReference>
<dbReference type="GO" id="GO:0016042">
    <property type="term" value="P:lipid catabolic process"/>
    <property type="evidence" value="ECO:0007669"/>
    <property type="project" value="InterPro"/>
</dbReference>
<keyword evidence="3" id="KW-0378">Hydrolase</keyword>
<evidence type="ECO:0000256" key="3">
    <source>
        <dbReference type="ARBA" id="ARBA00022801"/>
    </source>
</evidence>
<sequence length="825" mass="93631">MSDSRRDFLKKVALLTGGAGAWQVLPGSIHKAMAIAPNPGTTFYDAEHVVMLMQENRSFDHCFGTLKGVRGFNDPRAINLPGKFPVWLQPDNKGNRFAPFRLDIKNTKITWMGGVPHSWEDQVDARNDGKYDGWIEAKRPGNKEFRDFPMTMGYYSREDIPFYYALADAFTVCDQHFCASLTGTTTNRNYFWTGKTHNGPQDKAKVRNGEMGYDNEVNWKTFPERLEEAGVSWRVYQNEVSLPTNVEDSSLLANFTDNNLEWFEQYGVRFSAGHYEWLQQKEKQLLKEWETLKEAGNKDEATKKEQELTEIRDYVSKWNPEKFNQLSSERKNLHNKAFTTNIADSDYHRVQAMHYEDDGEQRETHIPKGDILHQFRSDVSNGKLPMVSWVVAPQKFSDHPSAPWYGAWYVSEVLDILTQNPEVWKKTIFILNYDENDGYFDHIPPFVAPDPANAKSGKVSQGLDVTGEFVTKEQEQKEGFSDKEARTSPVGLGYRVPLVVASPWSRGGWVNSEVCDITSTIKFLEKFLSKKTGKTISEPNISHWRRAVSGDLTSVFRPYNGEKVDFPDSVNQAEFTKEIYNAKFKAAPGEVLPFSESDARIVSKQGRKSGKLPAQEAGTKPSNALKYDLHTEASISKDGKNLVIRFEAAKEIFGEESLGAPFNVYAPGNYKNDFDGQFQPVKTWAFAVKSGDKIEYQWPLNDFEGDSYHLQVYGPNGYFREFKGKKGAAFPVIMCEPVKKGREYKDQIKLVIKSAEGGKVEIVQEVYAESFKSLSLKPNDVEEVIIDASQTKGWYDFKIKHPSGEIHYAGRLEVGKNSISDPAMA</sequence>
<comment type="caution">
    <text evidence="5">The sequence shown here is derived from an EMBL/GenBank/DDBJ whole genome shotgun (WGS) entry which is preliminary data.</text>
</comment>
<dbReference type="InterPro" id="IPR017850">
    <property type="entry name" value="Alkaline_phosphatase_core_sf"/>
</dbReference>
<gene>
    <name evidence="5" type="ORF">JL102_03515</name>
</gene>
<reference evidence="5" key="1">
    <citation type="submission" date="2021-01" db="EMBL/GenBank/DDBJ databases">
        <title>Fulvivirga kasyanovii gen. nov., sp nov., a novel member of the phylum Bacteroidetes isolated from seawater in a mussel farm.</title>
        <authorList>
            <person name="Zhao L.-H."/>
            <person name="Wang Z.-J."/>
        </authorList>
    </citation>
    <scope>NUCLEOTIDE SEQUENCE</scope>
    <source>
        <strain evidence="5">2943</strain>
    </source>
</reference>
<dbReference type="NCBIfam" id="TIGR03396">
    <property type="entry name" value="PC_PLC"/>
    <property type="match status" value="1"/>
</dbReference>
<dbReference type="Pfam" id="PF05506">
    <property type="entry name" value="PLipase_C_C"/>
    <property type="match status" value="1"/>
</dbReference>
<dbReference type="EC" id="3.1.4.3" evidence="2"/>
<dbReference type="Pfam" id="PF04185">
    <property type="entry name" value="Phosphoesterase"/>
    <property type="match status" value="2"/>
</dbReference>
<organism evidence="5 6">
    <name type="scientific">Fulvivirga sediminis</name>
    <dbReference type="NCBI Taxonomy" id="2803949"/>
    <lineage>
        <taxon>Bacteria</taxon>
        <taxon>Pseudomonadati</taxon>
        <taxon>Bacteroidota</taxon>
        <taxon>Cytophagia</taxon>
        <taxon>Cytophagales</taxon>
        <taxon>Fulvivirgaceae</taxon>
        <taxon>Fulvivirga</taxon>
    </lineage>
</organism>
<accession>A0A937K065</accession>
<dbReference type="InterPro" id="IPR017767">
    <property type="entry name" value="PC-PLC"/>
</dbReference>
<dbReference type="GO" id="GO:0034480">
    <property type="term" value="F:phosphatidylcholine phospholipase C activity"/>
    <property type="evidence" value="ECO:0007669"/>
    <property type="project" value="UniProtKB-EC"/>
</dbReference>
<dbReference type="PROSITE" id="PS51318">
    <property type="entry name" value="TAT"/>
    <property type="match status" value="1"/>
</dbReference>
<proteinExistence type="inferred from homology"/>
<comment type="similarity">
    <text evidence="1">Belongs to the bacterial phospholipase C family.</text>
</comment>
<name>A0A937K065_9BACT</name>
<dbReference type="PANTHER" id="PTHR31956:SF1">
    <property type="entry name" value="NON-SPECIFIC PHOSPHOLIPASE C1"/>
    <property type="match status" value="1"/>
</dbReference>
<dbReference type="InterPro" id="IPR008475">
    <property type="entry name" value="PLipase_C_C"/>
</dbReference>
<dbReference type="EMBL" id="JAESIY010000002">
    <property type="protein sequence ID" value="MBL3655182.1"/>
    <property type="molecule type" value="Genomic_DNA"/>
</dbReference>
<dbReference type="AlphaFoldDB" id="A0A937K065"/>
<dbReference type="InterPro" id="IPR006311">
    <property type="entry name" value="TAT_signal"/>
</dbReference>
<evidence type="ECO:0000313" key="5">
    <source>
        <dbReference type="EMBL" id="MBL3655182.1"/>
    </source>
</evidence>
<dbReference type="Gene3D" id="3.40.720.10">
    <property type="entry name" value="Alkaline Phosphatase, subunit A"/>
    <property type="match status" value="2"/>
</dbReference>
<keyword evidence="6" id="KW-1185">Reference proteome</keyword>
<dbReference type="NCBIfam" id="TIGR01409">
    <property type="entry name" value="TAT_signal_seq"/>
    <property type="match status" value="1"/>
</dbReference>
<feature type="domain" description="Bacterial phospholipase C C-terminal" evidence="4">
    <location>
        <begin position="621"/>
        <end position="725"/>
    </location>
</feature>
<evidence type="ECO:0000256" key="1">
    <source>
        <dbReference type="ARBA" id="ARBA00009717"/>
    </source>
</evidence>
<dbReference type="PANTHER" id="PTHR31956">
    <property type="entry name" value="NON-SPECIFIC PHOSPHOLIPASE C4-RELATED"/>
    <property type="match status" value="1"/>
</dbReference>
<evidence type="ECO:0000256" key="2">
    <source>
        <dbReference type="ARBA" id="ARBA00012018"/>
    </source>
</evidence>
<dbReference type="RefSeq" id="WP_202242555.1">
    <property type="nucleotide sequence ID" value="NZ_JAESIY010000002.1"/>
</dbReference>
<protein>
    <recommendedName>
        <fullName evidence="2">phospholipase C</fullName>
        <ecNumber evidence="2">3.1.4.3</ecNumber>
    </recommendedName>
</protein>
<dbReference type="InterPro" id="IPR019546">
    <property type="entry name" value="TAT_signal_bac_arc"/>
</dbReference>